<evidence type="ECO:0000256" key="1">
    <source>
        <dbReference type="SAM" id="MobiDB-lite"/>
    </source>
</evidence>
<dbReference type="Proteomes" id="UP000799118">
    <property type="component" value="Unassembled WGS sequence"/>
</dbReference>
<sequence length="196" mass="21593">MDIHTAKFQTAIPYTLLAISPALSDLHTRRTHQKDTELVPENCPRCGVYLFAGDSSTRVVRTKRRRTGRTDTPNTRSNKNTRARQTTCFQSSLFPRRKRPISQSNVNSALEQLPASIYRTLTSSASTSSIVSTTTVAVPSPKAVVASTIPRSKSRPKKKTGLQEMLAHNRVKEEKARNASAATRTHSGLAAFLDSL</sequence>
<feature type="region of interest" description="Disordered" evidence="1">
    <location>
        <begin position="59"/>
        <end position="84"/>
    </location>
</feature>
<accession>A0A6A4IEB5</accession>
<dbReference type="EMBL" id="ML769385">
    <property type="protein sequence ID" value="KAE9410612.1"/>
    <property type="molecule type" value="Genomic_DNA"/>
</dbReference>
<organism evidence="2 3">
    <name type="scientific">Gymnopus androsaceus JB14</name>
    <dbReference type="NCBI Taxonomy" id="1447944"/>
    <lineage>
        <taxon>Eukaryota</taxon>
        <taxon>Fungi</taxon>
        <taxon>Dikarya</taxon>
        <taxon>Basidiomycota</taxon>
        <taxon>Agaricomycotina</taxon>
        <taxon>Agaricomycetes</taxon>
        <taxon>Agaricomycetidae</taxon>
        <taxon>Agaricales</taxon>
        <taxon>Marasmiineae</taxon>
        <taxon>Omphalotaceae</taxon>
        <taxon>Gymnopus</taxon>
    </lineage>
</organism>
<keyword evidence="3" id="KW-1185">Reference proteome</keyword>
<dbReference type="OrthoDB" id="2685617at2759"/>
<dbReference type="AlphaFoldDB" id="A0A6A4IEB5"/>
<gene>
    <name evidence="2" type="ORF">BT96DRAFT_912749</name>
</gene>
<evidence type="ECO:0000313" key="3">
    <source>
        <dbReference type="Proteomes" id="UP000799118"/>
    </source>
</evidence>
<proteinExistence type="predicted"/>
<feature type="compositionally biased region" description="Polar residues" evidence="1">
    <location>
        <begin position="73"/>
        <end position="84"/>
    </location>
</feature>
<protein>
    <submittedName>
        <fullName evidence="2">Uncharacterized protein</fullName>
    </submittedName>
</protein>
<reference evidence="2" key="1">
    <citation type="journal article" date="2019" name="Environ. Microbiol.">
        <title>Fungal ecological strategies reflected in gene transcription - a case study of two litter decomposers.</title>
        <authorList>
            <person name="Barbi F."/>
            <person name="Kohler A."/>
            <person name="Barry K."/>
            <person name="Baskaran P."/>
            <person name="Daum C."/>
            <person name="Fauchery L."/>
            <person name="Ihrmark K."/>
            <person name="Kuo A."/>
            <person name="LaButti K."/>
            <person name="Lipzen A."/>
            <person name="Morin E."/>
            <person name="Grigoriev I.V."/>
            <person name="Henrissat B."/>
            <person name="Lindahl B."/>
            <person name="Martin F."/>
        </authorList>
    </citation>
    <scope>NUCLEOTIDE SEQUENCE</scope>
    <source>
        <strain evidence="2">JB14</strain>
    </source>
</reference>
<evidence type="ECO:0000313" key="2">
    <source>
        <dbReference type="EMBL" id="KAE9410612.1"/>
    </source>
</evidence>
<name>A0A6A4IEB5_9AGAR</name>